<dbReference type="HAMAP" id="MF_02204">
    <property type="entry name" value="Pal"/>
    <property type="match status" value="1"/>
</dbReference>
<feature type="chain" id="PRO_5018095907" description="Peptidoglycan-associated lipoprotein" evidence="9">
    <location>
        <begin position="22"/>
        <end position="194"/>
    </location>
</feature>
<evidence type="ECO:0000256" key="4">
    <source>
        <dbReference type="ARBA" id="ARBA00023139"/>
    </source>
</evidence>
<evidence type="ECO:0000256" key="3">
    <source>
        <dbReference type="ARBA" id="ARBA00023136"/>
    </source>
</evidence>
<comment type="subunit">
    <text evidence="8">The Tol-Pal system is composed of five core proteins: the inner membrane proteins TolA, TolQ and TolR, the periplasmic protein TolB and the outer membrane protein Pal. They form a network linking the inner and outer membranes and the peptidoglycan layer.</text>
</comment>
<dbReference type="InterPro" id="IPR036737">
    <property type="entry name" value="OmpA-like_sf"/>
</dbReference>
<keyword evidence="1 8" id="KW-0132">Cell division</keyword>
<organism evidence="11 12">
    <name type="scientific">Marinobacter litoralis</name>
    <dbReference type="NCBI Taxonomy" id="187981"/>
    <lineage>
        <taxon>Bacteria</taxon>
        <taxon>Pseudomonadati</taxon>
        <taxon>Pseudomonadota</taxon>
        <taxon>Gammaproteobacteria</taxon>
        <taxon>Pseudomonadales</taxon>
        <taxon>Marinobacteraceae</taxon>
        <taxon>Marinobacter</taxon>
    </lineage>
</organism>
<dbReference type="AlphaFoldDB" id="A0A3M2RLM1"/>
<dbReference type="Proteomes" id="UP000265903">
    <property type="component" value="Unassembled WGS sequence"/>
</dbReference>
<evidence type="ECO:0000313" key="12">
    <source>
        <dbReference type="Proteomes" id="UP000265903"/>
    </source>
</evidence>
<keyword evidence="7 8" id="KW-0131">Cell cycle</keyword>
<dbReference type="SUPFAM" id="SSF103088">
    <property type="entry name" value="OmpA-like"/>
    <property type="match status" value="1"/>
</dbReference>
<evidence type="ECO:0000256" key="9">
    <source>
        <dbReference type="SAM" id="SignalP"/>
    </source>
</evidence>
<comment type="subcellular location">
    <subcellularLocation>
        <location evidence="8">Cell outer membrane</location>
        <topology evidence="8">Lipid-anchor</topology>
    </subcellularLocation>
</comment>
<dbReference type="InterPro" id="IPR039001">
    <property type="entry name" value="Pal"/>
</dbReference>
<dbReference type="PANTHER" id="PTHR30329:SF21">
    <property type="entry name" value="LIPOPROTEIN YIAD-RELATED"/>
    <property type="match status" value="1"/>
</dbReference>
<evidence type="ECO:0000256" key="1">
    <source>
        <dbReference type="ARBA" id="ARBA00022618"/>
    </source>
</evidence>
<keyword evidence="3 8" id="KW-0472">Membrane</keyword>
<evidence type="ECO:0000256" key="2">
    <source>
        <dbReference type="ARBA" id="ARBA00022729"/>
    </source>
</evidence>
<keyword evidence="4 8" id="KW-0564">Palmitate</keyword>
<evidence type="ECO:0000259" key="10">
    <source>
        <dbReference type="PROSITE" id="PS51123"/>
    </source>
</evidence>
<dbReference type="NCBIfam" id="TIGR02802">
    <property type="entry name" value="Pal_lipo"/>
    <property type="match status" value="1"/>
</dbReference>
<keyword evidence="2 8" id="KW-0732">Signal</keyword>
<dbReference type="PRINTS" id="PR01021">
    <property type="entry name" value="OMPADOMAIN"/>
</dbReference>
<feature type="domain" description="OmpA-like" evidence="10">
    <location>
        <begin position="80"/>
        <end position="194"/>
    </location>
</feature>
<dbReference type="InterPro" id="IPR014169">
    <property type="entry name" value="Pal_lipo_C"/>
</dbReference>
<dbReference type="CDD" id="cd07185">
    <property type="entry name" value="OmpA_C-like"/>
    <property type="match status" value="1"/>
</dbReference>
<feature type="signal peptide" evidence="9">
    <location>
        <begin position="1"/>
        <end position="21"/>
    </location>
</feature>
<keyword evidence="6 8" id="KW-0449">Lipoprotein</keyword>
<dbReference type="Gene3D" id="3.30.1330.60">
    <property type="entry name" value="OmpA-like domain"/>
    <property type="match status" value="1"/>
</dbReference>
<evidence type="ECO:0000313" key="11">
    <source>
        <dbReference type="EMBL" id="RMJ06089.1"/>
    </source>
</evidence>
<accession>A0A3M2RLM1</accession>
<dbReference type="InterPro" id="IPR050330">
    <property type="entry name" value="Bact_OuterMem_StrucFunc"/>
</dbReference>
<dbReference type="InterPro" id="IPR006665">
    <property type="entry name" value="OmpA-like"/>
</dbReference>
<dbReference type="Pfam" id="PF00691">
    <property type="entry name" value="OmpA"/>
    <property type="match status" value="1"/>
</dbReference>
<evidence type="ECO:0000256" key="6">
    <source>
        <dbReference type="ARBA" id="ARBA00023288"/>
    </source>
</evidence>
<protein>
    <recommendedName>
        <fullName evidence="8">Peptidoglycan-associated lipoprotein</fullName>
        <shortName evidence="8">PAL</shortName>
    </recommendedName>
</protein>
<keyword evidence="5 8" id="KW-0998">Cell outer membrane</keyword>
<reference evidence="11 12" key="1">
    <citation type="submission" date="2018-08" db="EMBL/GenBank/DDBJ databases">
        <title>Whole Genome Sequence of the Moderate Halophilic Marine Bacterium Marinobacter litoralis Sw-45.</title>
        <authorList>
            <person name="Musa H."/>
        </authorList>
    </citation>
    <scope>NUCLEOTIDE SEQUENCE [LARGE SCALE GENOMIC DNA]</scope>
    <source>
        <strain evidence="11 12">Sw-45</strain>
    </source>
</reference>
<comment type="caution">
    <text evidence="11">The sequence shown here is derived from an EMBL/GenBank/DDBJ whole genome shotgun (WGS) entry which is preliminary data.</text>
</comment>
<dbReference type="PROSITE" id="PS51123">
    <property type="entry name" value="OMPA_2"/>
    <property type="match status" value="1"/>
</dbReference>
<comment type="function">
    <text evidence="8">Part of the Tol-Pal system, which plays a role in outer membrane invagination during cell division and is important for maintaining outer membrane integrity.</text>
</comment>
<keyword evidence="12" id="KW-1185">Reference proteome</keyword>
<evidence type="ECO:0000256" key="5">
    <source>
        <dbReference type="ARBA" id="ARBA00023237"/>
    </source>
</evidence>
<dbReference type="InterPro" id="IPR006664">
    <property type="entry name" value="OMP_bac"/>
</dbReference>
<gene>
    <name evidence="11" type="primary">pal_1</name>
    <name evidence="8" type="synonym">pal</name>
    <name evidence="11" type="ORF">DOQ08_00771</name>
</gene>
<evidence type="ECO:0000256" key="7">
    <source>
        <dbReference type="ARBA" id="ARBA00023306"/>
    </source>
</evidence>
<dbReference type="EMBL" id="QMDL01000001">
    <property type="protein sequence ID" value="RMJ06089.1"/>
    <property type="molecule type" value="Genomic_DNA"/>
</dbReference>
<dbReference type="GO" id="GO:0009279">
    <property type="term" value="C:cell outer membrane"/>
    <property type="evidence" value="ECO:0007669"/>
    <property type="project" value="UniProtKB-SubCell"/>
</dbReference>
<proteinExistence type="inferred from homology"/>
<evidence type="ECO:0000256" key="8">
    <source>
        <dbReference type="HAMAP-Rule" id="MF_02204"/>
    </source>
</evidence>
<dbReference type="PROSITE" id="PS51257">
    <property type="entry name" value="PROKAR_LIPOPROTEIN"/>
    <property type="match status" value="1"/>
</dbReference>
<name>A0A3M2RLM1_9GAMM</name>
<sequence>MMKVSAQNKAFAMLLSFGLVAGCSSTGDTMEEDGYGYDSGSDVAAIDQEGGSTVYGGEDGEGVSSSVLSDEERAEARAKAEQEALRNITTFYFDFDTSEIKQEARNALVTHARFLSSNPRQQVRLEGHADERGSKEYNLALGERRAKAVERFLVVNGASRGQIETVSYGEEKPVVRGSSESAYAQNRRVELIFK</sequence>
<dbReference type="GO" id="GO:0051301">
    <property type="term" value="P:cell division"/>
    <property type="evidence" value="ECO:0007669"/>
    <property type="project" value="UniProtKB-UniRule"/>
</dbReference>
<dbReference type="PANTHER" id="PTHR30329">
    <property type="entry name" value="STATOR ELEMENT OF FLAGELLAR MOTOR COMPLEX"/>
    <property type="match status" value="1"/>
</dbReference>
<comment type="similarity">
    <text evidence="8">Belongs to the Pal lipoprotein family.</text>
</comment>